<evidence type="ECO:0000256" key="1">
    <source>
        <dbReference type="ARBA" id="ARBA00010062"/>
    </source>
</evidence>
<comment type="similarity">
    <text evidence="1">Belongs to the leucine-binding protein family.</text>
</comment>
<feature type="domain" description="Leucine-binding protein" evidence="5">
    <location>
        <begin position="68"/>
        <end position="250"/>
    </location>
</feature>
<dbReference type="EMBL" id="JACHIE010000001">
    <property type="protein sequence ID" value="MBB6455727.1"/>
    <property type="molecule type" value="Genomic_DNA"/>
</dbReference>
<dbReference type="InterPro" id="IPR051010">
    <property type="entry name" value="BCAA_transport"/>
</dbReference>
<dbReference type="PANTHER" id="PTHR30483">
    <property type="entry name" value="LEUCINE-SPECIFIC-BINDING PROTEIN"/>
    <property type="match status" value="1"/>
</dbReference>
<comment type="caution">
    <text evidence="6">The sequence shown here is derived from an EMBL/GenBank/DDBJ whole genome shotgun (WGS) entry which is preliminary data.</text>
</comment>
<evidence type="ECO:0000313" key="6">
    <source>
        <dbReference type="EMBL" id="MBB6455727.1"/>
    </source>
</evidence>
<evidence type="ECO:0000256" key="4">
    <source>
        <dbReference type="SAM" id="MobiDB-lite"/>
    </source>
</evidence>
<protein>
    <submittedName>
        <fullName evidence="6">ABC-type branched-subunit amino acid transport system substrate-binding protein</fullName>
    </submittedName>
</protein>
<dbReference type="InterPro" id="IPR028081">
    <property type="entry name" value="Leu-bd"/>
</dbReference>
<feature type="region of interest" description="Disordered" evidence="4">
    <location>
        <begin position="294"/>
        <end position="319"/>
    </location>
</feature>
<evidence type="ECO:0000259" key="5">
    <source>
        <dbReference type="Pfam" id="PF13458"/>
    </source>
</evidence>
<gene>
    <name evidence="6" type="ORF">HNR55_000288</name>
</gene>
<sequence>MMTRAYSLLSGLSRQGLAANRALCKTGVAALGVTGLILAGCADQSGSSGTGAGRGAVTAPVTQATSHRVGVLLPLSGTNAALGHELLAGVQLALGGGGLPPDMQMDVHDTAAIGGAASATSAALQAGDGILLGPLTSGDTAIAAPAAQAAGIPVLAFTSDITQGRPGVWVMGITPEEQVQQLVAQAKRDGRQHFAALLPDNALGHAMGNGLVSACRDQGLAAPAIAYHNGTADSITQTLRQLSSYDARVAAVKQAMPATPVPGATTTSGNPSEVTGLTELPKVAQLPASLAAALGQDPNQPPAPVAQPGQASNGAASPVAPAAPQITLGAPPFDALLLADIGLGLKNVLDALVVTQVNAPDVRIMGPGLWASFASKLGAIKGAWYAAPDPTSRQAFVTRFIARNHHMPKPLADMSYDAATAALTVARSGVPGYPAESLTRPGGFAGVDGTFILLPDGRVRRALGVFEVIGNGSDARMVSTPVQARAGTSG</sequence>
<keyword evidence="3" id="KW-0813">Transport</keyword>
<accession>A0A841QC39</accession>
<dbReference type="AlphaFoldDB" id="A0A841QC39"/>
<dbReference type="CDD" id="cd06339">
    <property type="entry name" value="PBP1_YraM_LppC_lipoprotein-like"/>
    <property type="match status" value="1"/>
</dbReference>
<proteinExistence type="inferred from homology"/>
<dbReference type="SUPFAM" id="SSF53822">
    <property type="entry name" value="Periplasmic binding protein-like I"/>
    <property type="match status" value="1"/>
</dbReference>
<dbReference type="Proteomes" id="UP000578000">
    <property type="component" value="Unassembled WGS sequence"/>
</dbReference>
<dbReference type="Pfam" id="PF13458">
    <property type="entry name" value="Peripla_BP_6"/>
    <property type="match status" value="1"/>
</dbReference>
<dbReference type="Gene3D" id="3.40.50.2300">
    <property type="match status" value="1"/>
</dbReference>
<organism evidence="6 7">
    <name type="scientific">Acetobacter lovaniensis</name>
    <dbReference type="NCBI Taxonomy" id="104100"/>
    <lineage>
        <taxon>Bacteria</taxon>
        <taxon>Pseudomonadati</taxon>
        <taxon>Pseudomonadota</taxon>
        <taxon>Alphaproteobacteria</taxon>
        <taxon>Acetobacterales</taxon>
        <taxon>Acetobacteraceae</taxon>
        <taxon>Acetobacter</taxon>
    </lineage>
</organism>
<evidence type="ECO:0000313" key="7">
    <source>
        <dbReference type="Proteomes" id="UP000578000"/>
    </source>
</evidence>
<name>A0A841QC39_9PROT</name>
<keyword evidence="7" id="KW-1185">Reference proteome</keyword>
<dbReference type="InterPro" id="IPR028082">
    <property type="entry name" value="Peripla_BP_I"/>
</dbReference>
<dbReference type="PANTHER" id="PTHR30483:SF6">
    <property type="entry name" value="PERIPLASMIC BINDING PROTEIN OF ABC TRANSPORTER FOR NATURAL AMINO ACIDS"/>
    <property type="match status" value="1"/>
</dbReference>
<keyword evidence="2" id="KW-0732">Signal</keyword>
<reference evidence="6 7" key="1">
    <citation type="submission" date="2020-08" db="EMBL/GenBank/DDBJ databases">
        <title>Genomic Encyclopedia of Type Strains, Phase IV (KMG-IV): sequencing the most valuable type-strain genomes for metagenomic binning, comparative biology and taxonomic classification.</title>
        <authorList>
            <person name="Goeker M."/>
        </authorList>
    </citation>
    <scope>NUCLEOTIDE SEQUENCE [LARGE SCALE GENOMIC DNA]</scope>
    <source>
        <strain evidence="6 7">DSM 4491</strain>
    </source>
</reference>
<keyword evidence="3" id="KW-0029">Amino-acid transport</keyword>
<dbReference type="GO" id="GO:0006865">
    <property type="term" value="P:amino acid transport"/>
    <property type="evidence" value="ECO:0007669"/>
    <property type="project" value="UniProtKB-KW"/>
</dbReference>
<evidence type="ECO:0000256" key="2">
    <source>
        <dbReference type="ARBA" id="ARBA00022729"/>
    </source>
</evidence>
<evidence type="ECO:0000256" key="3">
    <source>
        <dbReference type="ARBA" id="ARBA00022970"/>
    </source>
</evidence>